<comment type="catalytic activity">
    <reaction evidence="19">
        <text>L-seryl-[protein] + ATP = O-phospho-L-seryl-[protein] + ADP + H(+)</text>
        <dbReference type="Rhea" id="RHEA:17989"/>
        <dbReference type="Rhea" id="RHEA-COMP:9863"/>
        <dbReference type="Rhea" id="RHEA-COMP:11604"/>
        <dbReference type="ChEBI" id="CHEBI:15378"/>
        <dbReference type="ChEBI" id="CHEBI:29999"/>
        <dbReference type="ChEBI" id="CHEBI:30616"/>
        <dbReference type="ChEBI" id="CHEBI:83421"/>
        <dbReference type="ChEBI" id="CHEBI:456216"/>
        <dbReference type="EC" id="2.7.11.1"/>
    </reaction>
</comment>
<keyword evidence="16" id="KW-0675">Receptor</keyword>
<evidence type="ECO:0000256" key="1">
    <source>
        <dbReference type="ARBA" id="ARBA00004479"/>
    </source>
</evidence>
<keyword evidence="5" id="KW-0597">Phosphoprotein</keyword>
<dbReference type="SMART" id="SM00220">
    <property type="entry name" value="S_TKc"/>
    <property type="match status" value="1"/>
</dbReference>
<evidence type="ECO:0000256" key="9">
    <source>
        <dbReference type="ARBA" id="ARBA00022734"/>
    </source>
</evidence>
<dbReference type="InterPro" id="IPR001480">
    <property type="entry name" value="Bulb-type_lectin_dom"/>
</dbReference>
<dbReference type="GO" id="GO:0016020">
    <property type="term" value="C:membrane"/>
    <property type="evidence" value="ECO:0007669"/>
    <property type="project" value="UniProtKB-SubCell"/>
</dbReference>
<protein>
    <recommendedName>
        <fullName evidence="2">non-specific serine/threonine protein kinase</fullName>
        <ecNumber evidence="2">2.7.11.1</ecNumber>
    </recommendedName>
</protein>
<keyword evidence="6" id="KW-0808">Transferase</keyword>
<evidence type="ECO:0000256" key="6">
    <source>
        <dbReference type="ARBA" id="ARBA00022679"/>
    </source>
</evidence>
<dbReference type="FunFam" id="2.90.10.30:FF:000003">
    <property type="entry name" value="Os04g0303100 protein"/>
    <property type="match status" value="2"/>
</dbReference>
<keyword evidence="7 21" id="KW-0812">Transmembrane</keyword>
<comment type="catalytic activity">
    <reaction evidence="18">
        <text>L-threonyl-[protein] + ATP = O-phospho-L-threonyl-[protein] + ADP + H(+)</text>
        <dbReference type="Rhea" id="RHEA:46608"/>
        <dbReference type="Rhea" id="RHEA-COMP:11060"/>
        <dbReference type="Rhea" id="RHEA-COMP:11605"/>
        <dbReference type="ChEBI" id="CHEBI:15378"/>
        <dbReference type="ChEBI" id="CHEBI:30013"/>
        <dbReference type="ChEBI" id="CHEBI:30616"/>
        <dbReference type="ChEBI" id="CHEBI:61977"/>
        <dbReference type="ChEBI" id="CHEBI:456216"/>
        <dbReference type="EC" id="2.7.11.1"/>
    </reaction>
</comment>
<dbReference type="GO" id="GO:0005524">
    <property type="term" value="F:ATP binding"/>
    <property type="evidence" value="ECO:0007669"/>
    <property type="project" value="UniProtKB-UniRule"/>
</dbReference>
<comment type="subcellular location">
    <subcellularLocation>
        <location evidence="1">Membrane</location>
        <topology evidence="1">Single-pass type I membrane protein</topology>
    </subcellularLocation>
</comment>
<dbReference type="FunFam" id="3.30.200.20:FF:000178">
    <property type="entry name" value="serine/threonine-protein kinase PBS1-like"/>
    <property type="match status" value="1"/>
</dbReference>
<evidence type="ECO:0000256" key="22">
    <source>
        <dbReference type="SAM" id="SignalP"/>
    </source>
</evidence>
<keyword evidence="8 22" id="KW-0732">Signal</keyword>
<evidence type="ECO:0000256" key="5">
    <source>
        <dbReference type="ARBA" id="ARBA00022553"/>
    </source>
</evidence>
<dbReference type="EMBL" id="BPVZ01000089">
    <property type="protein sequence ID" value="GKV31078.1"/>
    <property type="molecule type" value="Genomic_DNA"/>
</dbReference>
<feature type="signal peptide" evidence="22">
    <location>
        <begin position="1"/>
        <end position="34"/>
    </location>
</feature>
<keyword evidence="26" id="KW-1185">Reference proteome</keyword>
<feature type="chain" id="PRO_5043663532" description="non-specific serine/threonine protein kinase" evidence="22">
    <location>
        <begin position="35"/>
        <end position="1188"/>
    </location>
</feature>
<dbReference type="EC" id="2.7.11.1" evidence="2"/>
<keyword evidence="9" id="KW-0430">Lectin</keyword>
<evidence type="ECO:0000256" key="7">
    <source>
        <dbReference type="ARBA" id="ARBA00022692"/>
    </source>
</evidence>
<evidence type="ECO:0000256" key="20">
    <source>
        <dbReference type="PROSITE-ProRule" id="PRU10141"/>
    </source>
</evidence>
<dbReference type="AlphaFoldDB" id="A0AAV5L1H1"/>
<dbReference type="SUPFAM" id="SSF51110">
    <property type="entry name" value="alpha-D-mannose-specific plant lectins"/>
    <property type="match status" value="2"/>
</dbReference>
<gene>
    <name evidence="25" type="ORF">SLEP1_g39816</name>
</gene>
<keyword evidence="15" id="KW-1015">Disulfide bond</keyword>
<evidence type="ECO:0000256" key="16">
    <source>
        <dbReference type="ARBA" id="ARBA00023170"/>
    </source>
</evidence>
<keyword evidence="12 20" id="KW-0067">ATP-binding</keyword>
<dbReference type="PROSITE" id="PS50011">
    <property type="entry name" value="PROTEIN_KINASE_DOM"/>
    <property type="match status" value="1"/>
</dbReference>
<evidence type="ECO:0000259" key="23">
    <source>
        <dbReference type="PROSITE" id="PS50011"/>
    </source>
</evidence>
<keyword evidence="17" id="KW-0325">Glycoprotein</keyword>
<feature type="domain" description="Protein kinase" evidence="23">
    <location>
        <begin position="872"/>
        <end position="1141"/>
    </location>
</feature>
<dbReference type="InterPro" id="IPR051343">
    <property type="entry name" value="G-type_lectin_kinases/EP1-like"/>
</dbReference>
<evidence type="ECO:0000256" key="13">
    <source>
        <dbReference type="ARBA" id="ARBA00022989"/>
    </source>
</evidence>
<dbReference type="SMART" id="SM00108">
    <property type="entry name" value="B_lectin"/>
    <property type="match status" value="2"/>
</dbReference>
<dbReference type="Gene3D" id="2.90.10.30">
    <property type="match status" value="2"/>
</dbReference>
<dbReference type="PANTHER" id="PTHR47976">
    <property type="entry name" value="G-TYPE LECTIN S-RECEPTOR-LIKE SERINE/THREONINE-PROTEIN KINASE SD2-5"/>
    <property type="match status" value="1"/>
</dbReference>
<feature type="binding site" evidence="20">
    <location>
        <position position="910"/>
    </location>
    <ligand>
        <name>ATP</name>
        <dbReference type="ChEBI" id="CHEBI:30616"/>
    </ligand>
</feature>
<reference evidence="25 26" key="1">
    <citation type="journal article" date="2021" name="Commun. Biol.">
        <title>The genome of Shorea leprosula (Dipterocarpaceae) highlights the ecological relevance of drought in aseasonal tropical rainforests.</title>
        <authorList>
            <person name="Ng K.K.S."/>
            <person name="Kobayashi M.J."/>
            <person name="Fawcett J.A."/>
            <person name="Hatakeyama M."/>
            <person name="Paape T."/>
            <person name="Ng C.H."/>
            <person name="Ang C.C."/>
            <person name="Tnah L.H."/>
            <person name="Lee C.T."/>
            <person name="Nishiyama T."/>
            <person name="Sese J."/>
            <person name="O'Brien M.J."/>
            <person name="Copetti D."/>
            <person name="Mohd Noor M.I."/>
            <person name="Ong R.C."/>
            <person name="Putra M."/>
            <person name="Sireger I.Z."/>
            <person name="Indrioko S."/>
            <person name="Kosugi Y."/>
            <person name="Izuno A."/>
            <person name="Isagi Y."/>
            <person name="Lee S.L."/>
            <person name="Shimizu K.K."/>
        </authorList>
    </citation>
    <scope>NUCLEOTIDE SEQUENCE [LARGE SCALE GENOMIC DNA]</scope>
    <source>
        <strain evidence="25">214</strain>
    </source>
</reference>
<dbReference type="Gene3D" id="1.10.510.10">
    <property type="entry name" value="Transferase(Phosphotransferase) domain 1"/>
    <property type="match status" value="1"/>
</dbReference>
<dbReference type="PANTHER" id="PTHR47976:SF30">
    <property type="entry name" value="RECEPTOR-LIKE SERINE_THREONINE-PROTEIN KINASE"/>
    <property type="match status" value="1"/>
</dbReference>
<feature type="domain" description="Bulb-type lectin" evidence="24">
    <location>
        <begin position="52"/>
        <end position="175"/>
    </location>
</feature>
<dbReference type="GO" id="GO:0004674">
    <property type="term" value="F:protein serine/threonine kinase activity"/>
    <property type="evidence" value="ECO:0007669"/>
    <property type="project" value="UniProtKB-KW"/>
</dbReference>
<evidence type="ECO:0000256" key="4">
    <source>
        <dbReference type="ARBA" id="ARBA00022536"/>
    </source>
</evidence>
<evidence type="ECO:0000259" key="24">
    <source>
        <dbReference type="PROSITE" id="PS50927"/>
    </source>
</evidence>
<evidence type="ECO:0000256" key="2">
    <source>
        <dbReference type="ARBA" id="ARBA00012513"/>
    </source>
</evidence>
<keyword evidence="14 21" id="KW-0472">Membrane</keyword>
<keyword evidence="13 21" id="KW-1133">Transmembrane helix</keyword>
<dbReference type="FunFam" id="1.10.510.10:FF:000248">
    <property type="entry name" value="S-receptor-like kinase 5"/>
    <property type="match status" value="1"/>
</dbReference>
<evidence type="ECO:0000256" key="17">
    <source>
        <dbReference type="ARBA" id="ARBA00023180"/>
    </source>
</evidence>
<keyword evidence="10 20" id="KW-0547">Nucleotide-binding</keyword>
<keyword evidence="4" id="KW-0245">EGF-like domain</keyword>
<dbReference type="InterPro" id="IPR008271">
    <property type="entry name" value="Ser/Thr_kinase_AS"/>
</dbReference>
<dbReference type="Proteomes" id="UP001054252">
    <property type="component" value="Unassembled WGS sequence"/>
</dbReference>
<evidence type="ECO:0000256" key="3">
    <source>
        <dbReference type="ARBA" id="ARBA00022527"/>
    </source>
</evidence>
<evidence type="ECO:0000256" key="19">
    <source>
        <dbReference type="ARBA" id="ARBA00048679"/>
    </source>
</evidence>
<dbReference type="PROSITE" id="PS00108">
    <property type="entry name" value="PROTEIN_KINASE_ST"/>
    <property type="match status" value="1"/>
</dbReference>
<proteinExistence type="predicted"/>
<evidence type="ECO:0000313" key="26">
    <source>
        <dbReference type="Proteomes" id="UP001054252"/>
    </source>
</evidence>
<dbReference type="InterPro" id="IPR000719">
    <property type="entry name" value="Prot_kinase_dom"/>
</dbReference>
<evidence type="ECO:0000313" key="25">
    <source>
        <dbReference type="EMBL" id="GKV31078.1"/>
    </source>
</evidence>
<evidence type="ECO:0000256" key="10">
    <source>
        <dbReference type="ARBA" id="ARBA00022741"/>
    </source>
</evidence>
<feature type="domain" description="Bulb-type lectin" evidence="24">
    <location>
        <begin position="437"/>
        <end position="565"/>
    </location>
</feature>
<organism evidence="25 26">
    <name type="scientific">Rubroshorea leprosula</name>
    <dbReference type="NCBI Taxonomy" id="152421"/>
    <lineage>
        <taxon>Eukaryota</taxon>
        <taxon>Viridiplantae</taxon>
        <taxon>Streptophyta</taxon>
        <taxon>Embryophyta</taxon>
        <taxon>Tracheophyta</taxon>
        <taxon>Spermatophyta</taxon>
        <taxon>Magnoliopsida</taxon>
        <taxon>eudicotyledons</taxon>
        <taxon>Gunneridae</taxon>
        <taxon>Pentapetalae</taxon>
        <taxon>rosids</taxon>
        <taxon>malvids</taxon>
        <taxon>Malvales</taxon>
        <taxon>Dipterocarpaceae</taxon>
        <taxon>Rubroshorea</taxon>
    </lineage>
</organism>
<evidence type="ECO:0000256" key="12">
    <source>
        <dbReference type="ARBA" id="ARBA00022840"/>
    </source>
</evidence>
<dbReference type="SUPFAM" id="SSF56112">
    <property type="entry name" value="Protein kinase-like (PK-like)"/>
    <property type="match status" value="1"/>
</dbReference>
<evidence type="ECO:0000256" key="11">
    <source>
        <dbReference type="ARBA" id="ARBA00022777"/>
    </source>
</evidence>
<feature type="transmembrane region" description="Helical" evidence="21">
    <location>
        <begin position="815"/>
        <end position="838"/>
    </location>
</feature>
<keyword evidence="3" id="KW-0723">Serine/threonine-protein kinase</keyword>
<evidence type="ECO:0000256" key="15">
    <source>
        <dbReference type="ARBA" id="ARBA00023157"/>
    </source>
</evidence>
<keyword evidence="11" id="KW-0418">Kinase</keyword>
<dbReference type="InterPro" id="IPR011009">
    <property type="entry name" value="Kinase-like_dom_sf"/>
</dbReference>
<accession>A0AAV5L1H1</accession>
<dbReference type="InterPro" id="IPR017441">
    <property type="entry name" value="Protein_kinase_ATP_BS"/>
</dbReference>
<comment type="caution">
    <text evidence="25">The sequence shown here is derived from an EMBL/GenBank/DDBJ whole genome shotgun (WGS) entry which is preliminary data.</text>
</comment>
<dbReference type="Pfam" id="PF00069">
    <property type="entry name" value="Pkinase"/>
    <property type="match status" value="1"/>
</dbReference>
<name>A0AAV5L1H1_9ROSI</name>
<evidence type="ECO:0000256" key="8">
    <source>
        <dbReference type="ARBA" id="ARBA00022729"/>
    </source>
</evidence>
<dbReference type="PROSITE" id="PS00107">
    <property type="entry name" value="PROTEIN_KINASE_ATP"/>
    <property type="match status" value="1"/>
</dbReference>
<dbReference type="GO" id="GO:0030246">
    <property type="term" value="F:carbohydrate binding"/>
    <property type="evidence" value="ECO:0007669"/>
    <property type="project" value="UniProtKB-KW"/>
</dbReference>
<dbReference type="PROSITE" id="PS50927">
    <property type="entry name" value="BULB_LECTIN"/>
    <property type="match status" value="2"/>
</dbReference>
<evidence type="ECO:0000256" key="18">
    <source>
        <dbReference type="ARBA" id="ARBA00047899"/>
    </source>
</evidence>
<dbReference type="CDD" id="cd14066">
    <property type="entry name" value="STKc_IRAK"/>
    <property type="match status" value="1"/>
</dbReference>
<sequence>MREMVVGRRRCTVYFLATFLALLKTSLLLANGQAFDYPSIATPPGTWINNNSDSSWDLYGLTLKPILVNGDFVCGFHCKVEENNSCLFAISIFNFTSISYMNSQIVWSANRNNPVGRGAQLQLSQQGDLTLQNVDSTLIWSTNTTGKSVSGLNLTDQGNLMLFDGNNEMVWQSFDHPTDSLVLGQRLVSGQKLVASMSDTNWSEGLYSFSIDNNGYFVASVVLDATIVYYKSNKSQLSSQTGQFYAELTNTSFGIGLSPRSGVRFIQLGSNGHLWSRTGVVEWPTHDLFKNQVHECDYPLACGNYGICSAQGCSCPTYFKQIESFQSQSYTCSPYFPISCEFPYQHSLIELKNVDYVLGVNYHITDTESCKQACLKNCSCNYVVFQPNSNSSSSGRCFLRSKAFSFKKVNPDNYQSVFIKVQSSIVKPPVSYSNIISNSSWISEELILEPIFVNGNFVCGFHCKLKEDNSCLFAISIFHSNPSNLNFNYSVDLKVVWSANRNNLVGRGAKLQLFQQGDLTLQDVNGTLVWSTKTAGKSVSGLKLTDQGNLILFDGNNNTVWQSFEHPTDSLVFGQSLVSGQKLKANFSAIEWREGLYSFLINNVGYFVASAGSDPNLVYYLSDGSRLRSKTGQFYAEFSNTSFGAGLSLGSRVSFIQLGSDGHLRSFRWVESGWEEDDLFEKQVNRSDYPLACGKYGICSATGCSCPELDENRTYFKQMNLDQPDLGCLPYGPISYIKSCNQAYLNNCSCKFAAFQNTDPKPATGWCSFGSEALSFKREVDTKYNLSVFLKVQSSSIEQIPQKDLPSPRKRRQNVAVILGATLASTCSVLLIYTLLLIQTKKDPKNVEQDYLGHISGLPTRFSYEELKVATNNFSNKLGEGGFGSVFQGTLPGAAQIAVKCLDGFGSVKKSFITKVETIGSIHHFNLVRLVGFCAEKSRMLLVYEYMCNGSLDQWIFCRDKALALDWQCRRKIILDIANGLAYLHGECRQKIIHLDIKPQNILLDENLNAKVSDFGLSKLVGREQSQIVTTMRGTPGYMAPEWLNSIITEKVDVYSFGIVVLEILCGRKNVDRSLPEEDAHLVSLFKRKVEDGELLDLVNKYNVEMQSNAVEVVEMMKVAAWCLQGEYAKRPSMSMVVKFLEGKMDDVNECDFSNPPAPAEVETLGHQMDAAVVTASPLIPSILSGPR</sequence>
<dbReference type="CDD" id="cd00028">
    <property type="entry name" value="B_lectin"/>
    <property type="match status" value="2"/>
</dbReference>
<dbReference type="Gene3D" id="3.30.200.20">
    <property type="entry name" value="Phosphorylase Kinase, domain 1"/>
    <property type="match status" value="1"/>
</dbReference>
<dbReference type="InterPro" id="IPR036426">
    <property type="entry name" value="Bulb-type_lectin_dom_sf"/>
</dbReference>
<evidence type="ECO:0000256" key="21">
    <source>
        <dbReference type="SAM" id="Phobius"/>
    </source>
</evidence>
<evidence type="ECO:0000256" key="14">
    <source>
        <dbReference type="ARBA" id="ARBA00023136"/>
    </source>
</evidence>
<dbReference type="Pfam" id="PF01453">
    <property type="entry name" value="B_lectin"/>
    <property type="match status" value="2"/>
</dbReference>